<dbReference type="VEuPathDB" id="VectorBase:CSON001616"/>
<accession>A0A336MNC4</accession>
<gene>
    <name evidence="2" type="primary">CSON001616</name>
</gene>
<name>A0A336MNC4_CULSO</name>
<evidence type="ECO:0000313" key="2">
    <source>
        <dbReference type="EMBL" id="SSX29707.1"/>
    </source>
</evidence>
<dbReference type="EMBL" id="UFQT01001256">
    <property type="protein sequence ID" value="SSX29707.1"/>
    <property type="molecule type" value="Genomic_DNA"/>
</dbReference>
<feature type="coiled-coil region" evidence="1">
    <location>
        <begin position="15"/>
        <end position="66"/>
    </location>
</feature>
<protein>
    <submittedName>
        <fullName evidence="2">CSON001616 protein</fullName>
    </submittedName>
</protein>
<proteinExistence type="predicted"/>
<dbReference type="AlphaFoldDB" id="A0A336MNC4"/>
<organism evidence="2">
    <name type="scientific">Culicoides sonorensis</name>
    <name type="common">Biting midge</name>
    <dbReference type="NCBI Taxonomy" id="179676"/>
    <lineage>
        <taxon>Eukaryota</taxon>
        <taxon>Metazoa</taxon>
        <taxon>Ecdysozoa</taxon>
        <taxon>Arthropoda</taxon>
        <taxon>Hexapoda</taxon>
        <taxon>Insecta</taxon>
        <taxon>Pterygota</taxon>
        <taxon>Neoptera</taxon>
        <taxon>Endopterygota</taxon>
        <taxon>Diptera</taxon>
        <taxon>Nematocera</taxon>
        <taxon>Chironomoidea</taxon>
        <taxon>Ceratopogonidae</taxon>
        <taxon>Ceratopogoninae</taxon>
        <taxon>Culicoides</taxon>
        <taxon>Monoculicoides</taxon>
    </lineage>
</organism>
<keyword evidence="1" id="KW-0175">Coiled coil</keyword>
<evidence type="ECO:0000256" key="1">
    <source>
        <dbReference type="SAM" id="Coils"/>
    </source>
</evidence>
<sequence>MFTTNIQETIQANQIEKLCNEISVIREDVEVLKSKIDHETTQANQIEKLCNEISVIREDVEVLKSKIDHFDFIL</sequence>
<reference evidence="2" key="1">
    <citation type="submission" date="2018-07" db="EMBL/GenBank/DDBJ databases">
        <authorList>
            <person name="Quirk P.G."/>
            <person name="Krulwich T.A."/>
        </authorList>
    </citation>
    <scope>NUCLEOTIDE SEQUENCE</scope>
</reference>